<dbReference type="PANTHER" id="PTHR48078">
    <property type="entry name" value="THREONINE DEHYDRATASE, MITOCHONDRIAL-RELATED"/>
    <property type="match status" value="1"/>
</dbReference>
<dbReference type="AlphaFoldDB" id="A0A0H2MGI6"/>
<dbReference type="Proteomes" id="UP000035444">
    <property type="component" value="Unassembled WGS sequence"/>
</dbReference>
<proteinExistence type="inferred from homology"/>
<dbReference type="Pfam" id="PF00291">
    <property type="entry name" value="PALP"/>
    <property type="match status" value="1"/>
</dbReference>
<feature type="domain" description="Tryptophan synthase beta chain-like PALP" evidence="5">
    <location>
        <begin position="21"/>
        <end position="307"/>
    </location>
</feature>
<evidence type="ECO:0000256" key="3">
    <source>
        <dbReference type="ARBA" id="ARBA00022898"/>
    </source>
</evidence>
<dbReference type="PANTHER" id="PTHR48078:SF6">
    <property type="entry name" value="L-THREONINE DEHYDRATASE CATABOLIC TDCB"/>
    <property type="match status" value="1"/>
</dbReference>
<keyword evidence="3" id="KW-0663">Pyridoxal phosphate</keyword>
<dbReference type="InterPro" id="IPR050147">
    <property type="entry name" value="Ser/Thr_Dehydratase"/>
</dbReference>
<keyword evidence="7" id="KW-1185">Reference proteome</keyword>
<dbReference type="CDD" id="cd01562">
    <property type="entry name" value="Thr-dehyd"/>
    <property type="match status" value="1"/>
</dbReference>
<dbReference type="GO" id="GO:0009097">
    <property type="term" value="P:isoleucine biosynthetic process"/>
    <property type="evidence" value="ECO:0007669"/>
    <property type="project" value="TreeGrafter"/>
</dbReference>
<dbReference type="EMBL" id="LAQL01000010">
    <property type="protein sequence ID" value="KLN59882.1"/>
    <property type="molecule type" value="Genomic_DNA"/>
</dbReference>
<dbReference type="InterPro" id="IPR001926">
    <property type="entry name" value="TrpB-like_PALP"/>
</dbReference>
<dbReference type="InterPro" id="IPR036052">
    <property type="entry name" value="TrpB-like_PALP_sf"/>
</dbReference>
<evidence type="ECO:0000256" key="4">
    <source>
        <dbReference type="ARBA" id="ARBA00023239"/>
    </source>
</evidence>
<evidence type="ECO:0000256" key="1">
    <source>
        <dbReference type="ARBA" id="ARBA00001933"/>
    </source>
</evidence>
<sequence length="324" mass="34855">MTPLAYDDICKARQQLKENAIYTPLVENAELNRITGGRIFLKAEILQHTGSFKFRGAYNFISTLSMEQKKRGLLTFSSGNHAQGVAYASKLLDANATIIMPSDAPKIKIENTRLYGAQVILYDRFNEDREAIGADIINSTGALLIPPYDHPLIIAGQGTCGVEIIEQLSAKNVTLDAMVSCFGGGGLTSGIAIAIKEKSQNTKIYSAEPFGFEDMARSLKAGKRVSNDPKARSICDAVLTPTPGKIPFALCTELLEQGLVVSDEEVKTAVKFAFKTLKLVVEPGGAVALAAVLHNKLPTKKRATALTLSGGNVDPSTFKMCLES</sequence>
<dbReference type="PATRIC" id="fig|1489064.4.peg.19"/>
<reference evidence="6 7" key="1">
    <citation type="submission" date="2015-03" db="EMBL/GenBank/DDBJ databases">
        <title>Genome Sequence of Kiloniella spongiae MEBiC09566, isolated from a marine sponge.</title>
        <authorList>
            <person name="Shao Z."/>
            <person name="Wang L."/>
            <person name="Li X."/>
        </authorList>
    </citation>
    <scope>NUCLEOTIDE SEQUENCE [LARGE SCALE GENOMIC DNA]</scope>
    <source>
        <strain evidence="6 7">MEBiC09566</strain>
    </source>
</reference>
<keyword evidence="4" id="KW-0456">Lyase</keyword>
<dbReference type="GO" id="GO:0006565">
    <property type="term" value="P:L-serine catabolic process"/>
    <property type="evidence" value="ECO:0007669"/>
    <property type="project" value="TreeGrafter"/>
</dbReference>
<evidence type="ECO:0000256" key="2">
    <source>
        <dbReference type="ARBA" id="ARBA00010869"/>
    </source>
</evidence>
<dbReference type="GO" id="GO:0004794">
    <property type="term" value="F:threonine deaminase activity"/>
    <property type="evidence" value="ECO:0007669"/>
    <property type="project" value="TreeGrafter"/>
</dbReference>
<evidence type="ECO:0000259" key="5">
    <source>
        <dbReference type="Pfam" id="PF00291"/>
    </source>
</evidence>
<dbReference type="GO" id="GO:0003941">
    <property type="term" value="F:L-serine ammonia-lyase activity"/>
    <property type="evidence" value="ECO:0007669"/>
    <property type="project" value="TreeGrafter"/>
</dbReference>
<evidence type="ECO:0000313" key="7">
    <source>
        <dbReference type="Proteomes" id="UP000035444"/>
    </source>
</evidence>
<dbReference type="Gene3D" id="3.40.50.1100">
    <property type="match status" value="2"/>
</dbReference>
<dbReference type="SUPFAM" id="SSF53686">
    <property type="entry name" value="Tryptophan synthase beta subunit-like PLP-dependent enzymes"/>
    <property type="match status" value="1"/>
</dbReference>
<dbReference type="OrthoDB" id="9811476at2"/>
<accession>A0A0H2MGI6</accession>
<dbReference type="FunFam" id="3.40.50.1100:FF:000005">
    <property type="entry name" value="Threonine dehydratase catabolic"/>
    <property type="match status" value="1"/>
</dbReference>
<gene>
    <name evidence="6" type="ORF">WH96_15265</name>
</gene>
<comment type="similarity">
    <text evidence="2">Belongs to the serine/threonine dehydratase family.</text>
</comment>
<dbReference type="InterPro" id="IPR000634">
    <property type="entry name" value="Ser/Thr_deHydtase_PyrdxlP-BS"/>
</dbReference>
<dbReference type="PROSITE" id="PS00165">
    <property type="entry name" value="DEHYDRATASE_SER_THR"/>
    <property type="match status" value="1"/>
</dbReference>
<name>A0A0H2MGI6_9PROT</name>
<dbReference type="GO" id="GO:0030170">
    <property type="term" value="F:pyridoxal phosphate binding"/>
    <property type="evidence" value="ECO:0007669"/>
    <property type="project" value="InterPro"/>
</dbReference>
<organism evidence="6 7">
    <name type="scientific">Kiloniella spongiae</name>
    <dbReference type="NCBI Taxonomy" id="1489064"/>
    <lineage>
        <taxon>Bacteria</taxon>
        <taxon>Pseudomonadati</taxon>
        <taxon>Pseudomonadota</taxon>
        <taxon>Alphaproteobacteria</taxon>
        <taxon>Rhodospirillales</taxon>
        <taxon>Kiloniellaceae</taxon>
        <taxon>Kiloniella</taxon>
    </lineage>
</organism>
<dbReference type="GO" id="GO:0006567">
    <property type="term" value="P:L-threonine catabolic process"/>
    <property type="evidence" value="ECO:0007669"/>
    <property type="project" value="TreeGrafter"/>
</dbReference>
<comment type="cofactor">
    <cofactor evidence="1">
        <name>pyridoxal 5'-phosphate</name>
        <dbReference type="ChEBI" id="CHEBI:597326"/>
    </cofactor>
</comment>
<dbReference type="STRING" id="1489064.WH96_15265"/>
<evidence type="ECO:0000313" key="6">
    <source>
        <dbReference type="EMBL" id="KLN59882.1"/>
    </source>
</evidence>
<comment type="caution">
    <text evidence="6">The sequence shown here is derived from an EMBL/GenBank/DDBJ whole genome shotgun (WGS) entry which is preliminary data.</text>
</comment>
<protein>
    <submittedName>
        <fullName evidence="6">Pyridoxal-5'-phosphate-dependent protein</fullName>
    </submittedName>
</protein>